<protein>
    <submittedName>
        <fullName evidence="2">EF-hand_13 domain-containing protein</fullName>
    </submittedName>
</protein>
<organism evidence="1 2">
    <name type="scientific">Haemonchus contortus</name>
    <name type="common">Barber pole worm</name>
    <dbReference type="NCBI Taxonomy" id="6289"/>
    <lineage>
        <taxon>Eukaryota</taxon>
        <taxon>Metazoa</taxon>
        <taxon>Ecdysozoa</taxon>
        <taxon>Nematoda</taxon>
        <taxon>Chromadorea</taxon>
        <taxon>Rhabditida</taxon>
        <taxon>Rhabditina</taxon>
        <taxon>Rhabditomorpha</taxon>
        <taxon>Strongyloidea</taxon>
        <taxon>Trichostrongylidae</taxon>
        <taxon>Haemonchus</taxon>
    </lineage>
</organism>
<proteinExistence type="predicted"/>
<keyword evidence="1" id="KW-1185">Reference proteome</keyword>
<evidence type="ECO:0000313" key="1">
    <source>
        <dbReference type="Proteomes" id="UP000025227"/>
    </source>
</evidence>
<sequence>SGFLRIPSIAMVFSPSSPISPGYLNPFRKQMDKLKSSPPPSPTQLSPSWCLWLVSALQGHELTSDVRRQLADDIEQMGYVEQEDLIEFLETGAAPSTLENNACKQFLCNTTELYSALALKDPENLVTLWDQLFHHILPSLQSILYPLQRTRPGFDLRRTILTIFRDRVLSKILRDVQNRIPILEPMLYTVLLETDSQDEDSRQFAALASRIMGTKNRRSAVTVTRIRSRTLPNKPSKKVTWSDMRKSATFIL</sequence>
<dbReference type="AlphaFoldDB" id="A0A7I4Y8Y2"/>
<name>A0A7I4Y8Y2_HAECO</name>
<dbReference type="Proteomes" id="UP000025227">
    <property type="component" value="Unplaced"/>
</dbReference>
<accession>A0A7I4Y8Y2</accession>
<dbReference type="OrthoDB" id="2290221at2759"/>
<dbReference type="WBParaSite" id="HCON_00061400-00001">
    <property type="protein sequence ID" value="HCON_00061400-00001"/>
    <property type="gene ID" value="HCON_00061400"/>
</dbReference>
<evidence type="ECO:0000313" key="2">
    <source>
        <dbReference type="WBParaSite" id="HCON_00061400-00001"/>
    </source>
</evidence>
<reference evidence="2" key="1">
    <citation type="submission" date="2020-12" db="UniProtKB">
        <authorList>
            <consortium name="WormBaseParasite"/>
        </authorList>
    </citation>
    <scope>IDENTIFICATION</scope>
    <source>
        <strain evidence="2">MHco3</strain>
    </source>
</reference>